<gene>
    <name evidence="1" type="ORF">ASILVAE211_23800</name>
</gene>
<sequence length="148" mass="16101">MSDYIAFLAKLCGKWEGSGLNHEGQSYTGELILDPQINSLAMLIHFAAEGSDGTLYHRETLMIGMQSNGTTAAFSVSNNIPGLASFSATQPTTQSLLLTLGNIDDEDSFREVITFRLESGGELFHGYSWAMPGEPIQERSSALLHRIS</sequence>
<evidence type="ECO:0000313" key="1">
    <source>
        <dbReference type="EMBL" id="MCB8878229.1"/>
    </source>
</evidence>
<proteinExistence type="predicted"/>
<protein>
    <submittedName>
        <fullName evidence="1">Uncharacterized protein</fullName>
    </submittedName>
</protein>
<comment type="caution">
    <text evidence="1">The sequence shown here is derived from an EMBL/GenBank/DDBJ whole genome shotgun (WGS) entry which is preliminary data.</text>
</comment>
<organism evidence="1 2">
    <name type="scientific">Acidisoma silvae</name>
    <dbReference type="NCBI Taxonomy" id="2802396"/>
    <lineage>
        <taxon>Bacteria</taxon>
        <taxon>Pseudomonadati</taxon>
        <taxon>Pseudomonadota</taxon>
        <taxon>Alphaproteobacteria</taxon>
        <taxon>Acetobacterales</taxon>
        <taxon>Acidocellaceae</taxon>
        <taxon>Acidisoma</taxon>
    </lineage>
</organism>
<dbReference type="Proteomes" id="UP000708298">
    <property type="component" value="Unassembled WGS sequence"/>
</dbReference>
<dbReference type="AlphaFoldDB" id="A0A963YWP0"/>
<reference evidence="1" key="1">
    <citation type="journal article" date="2021" name="Microorganisms">
        <title>Acidisoma silvae sp. nov. and Acidisomacellulosilytica sp. nov., Two Acidophilic Bacteria Isolated from Decaying Wood, Hydrolyzing Cellulose and Producing Poly-3-hydroxybutyrate.</title>
        <authorList>
            <person name="Mieszkin S."/>
            <person name="Pouder E."/>
            <person name="Uroz S."/>
            <person name="Simon-Colin C."/>
            <person name="Alain K."/>
        </authorList>
    </citation>
    <scope>NUCLEOTIDE SEQUENCE</scope>
    <source>
        <strain evidence="1">HW T2.11</strain>
    </source>
</reference>
<accession>A0A963YWP0</accession>
<reference evidence="1" key="2">
    <citation type="submission" date="2021-01" db="EMBL/GenBank/DDBJ databases">
        <authorList>
            <person name="Mieszkin S."/>
            <person name="Pouder E."/>
            <person name="Alain K."/>
        </authorList>
    </citation>
    <scope>NUCLEOTIDE SEQUENCE</scope>
    <source>
        <strain evidence="1">HW T2.11</strain>
    </source>
</reference>
<keyword evidence="2" id="KW-1185">Reference proteome</keyword>
<evidence type="ECO:0000313" key="2">
    <source>
        <dbReference type="Proteomes" id="UP000708298"/>
    </source>
</evidence>
<dbReference type="RefSeq" id="WP_227323875.1">
    <property type="nucleotide sequence ID" value="NZ_JAESVB010000027.1"/>
</dbReference>
<name>A0A963YWP0_9PROT</name>
<dbReference type="EMBL" id="JAESVB010000027">
    <property type="protein sequence ID" value="MCB8878229.1"/>
    <property type="molecule type" value="Genomic_DNA"/>
</dbReference>